<organism evidence="2 3">
    <name type="scientific">Pseudonocardia endophytica</name>
    <dbReference type="NCBI Taxonomy" id="401976"/>
    <lineage>
        <taxon>Bacteria</taxon>
        <taxon>Bacillati</taxon>
        <taxon>Actinomycetota</taxon>
        <taxon>Actinomycetes</taxon>
        <taxon>Pseudonocardiales</taxon>
        <taxon>Pseudonocardiaceae</taxon>
        <taxon>Pseudonocardia</taxon>
    </lineage>
</organism>
<feature type="region of interest" description="Disordered" evidence="1">
    <location>
        <begin position="72"/>
        <end position="94"/>
    </location>
</feature>
<dbReference type="Proteomes" id="UP000295560">
    <property type="component" value="Unassembled WGS sequence"/>
</dbReference>
<dbReference type="InterPro" id="IPR009963">
    <property type="entry name" value="DUF1490"/>
</dbReference>
<dbReference type="EMBL" id="SMFZ01000001">
    <property type="protein sequence ID" value="TCK25789.1"/>
    <property type="molecule type" value="Genomic_DNA"/>
</dbReference>
<proteinExistence type="predicted"/>
<keyword evidence="3" id="KW-1185">Reference proteome</keyword>
<name>A0A4R1I037_PSEEN</name>
<accession>A0A4R1I037</accession>
<comment type="caution">
    <text evidence="2">The sequence shown here is derived from an EMBL/GenBank/DDBJ whole genome shotgun (WGS) entry which is preliminary data.</text>
</comment>
<evidence type="ECO:0000313" key="3">
    <source>
        <dbReference type="Proteomes" id="UP000295560"/>
    </source>
</evidence>
<sequence>MWGALAGKAVGLVASGLAGAVAYDGVKRVARSGAARTAAVTVTSWGLLGARAAETGAERARLATADIVSEARERIGEQAPAPGMASDGGHDHEH</sequence>
<evidence type="ECO:0000256" key="1">
    <source>
        <dbReference type="SAM" id="MobiDB-lite"/>
    </source>
</evidence>
<protein>
    <submittedName>
        <fullName evidence="2">Uncharacterized protein DUF1490</fullName>
    </submittedName>
</protein>
<dbReference type="AlphaFoldDB" id="A0A4R1I037"/>
<dbReference type="Pfam" id="PF07371">
    <property type="entry name" value="DUF1490"/>
    <property type="match status" value="1"/>
</dbReference>
<evidence type="ECO:0000313" key="2">
    <source>
        <dbReference type="EMBL" id="TCK25789.1"/>
    </source>
</evidence>
<dbReference type="RefSeq" id="WP_243653341.1">
    <property type="nucleotide sequence ID" value="NZ_SMFZ01000001.1"/>
</dbReference>
<gene>
    <name evidence="2" type="ORF">EV378_1613</name>
</gene>
<reference evidence="2 3" key="1">
    <citation type="submission" date="2019-03" db="EMBL/GenBank/DDBJ databases">
        <title>Sequencing the genomes of 1000 actinobacteria strains.</title>
        <authorList>
            <person name="Klenk H.-P."/>
        </authorList>
    </citation>
    <scope>NUCLEOTIDE SEQUENCE [LARGE SCALE GENOMIC DNA]</scope>
    <source>
        <strain evidence="2 3">DSM 44969</strain>
    </source>
</reference>